<keyword evidence="4 6" id="KW-1133">Transmembrane helix</keyword>
<dbReference type="Pfam" id="PF01098">
    <property type="entry name" value="FTSW_RODA_SPOVE"/>
    <property type="match status" value="1"/>
</dbReference>
<feature type="transmembrane region" description="Helical" evidence="6">
    <location>
        <begin position="160"/>
        <end position="177"/>
    </location>
</feature>
<keyword evidence="6" id="KW-0997">Cell inner membrane</keyword>
<dbReference type="PANTHER" id="PTHR30474">
    <property type="entry name" value="CELL CYCLE PROTEIN"/>
    <property type="match status" value="1"/>
</dbReference>
<accession>A0ABS6SEX0</accession>
<proteinExistence type="inferred from homology"/>
<evidence type="ECO:0000313" key="8">
    <source>
        <dbReference type="Proteomes" id="UP000722336"/>
    </source>
</evidence>
<feature type="transmembrane region" description="Helical" evidence="6">
    <location>
        <begin position="184"/>
        <end position="203"/>
    </location>
</feature>
<dbReference type="RefSeq" id="WP_218445780.1">
    <property type="nucleotide sequence ID" value="NZ_JAGSPA010000003.1"/>
</dbReference>
<comment type="catalytic activity">
    <reaction evidence="6">
        <text>[GlcNAc-(1-&gt;4)-Mur2Ac(oyl-L-Ala-gamma-D-Glu-L-Lys-D-Ala-D-Ala)](n)-di-trans,octa-cis-undecaprenyl diphosphate + beta-D-GlcNAc-(1-&gt;4)-Mur2Ac(oyl-L-Ala-gamma-D-Glu-L-Lys-D-Ala-D-Ala)-di-trans,octa-cis-undecaprenyl diphosphate = [GlcNAc-(1-&gt;4)-Mur2Ac(oyl-L-Ala-gamma-D-Glu-L-Lys-D-Ala-D-Ala)](n+1)-di-trans,octa-cis-undecaprenyl diphosphate + di-trans,octa-cis-undecaprenyl diphosphate + H(+)</text>
        <dbReference type="Rhea" id="RHEA:23708"/>
        <dbReference type="Rhea" id="RHEA-COMP:9602"/>
        <dbReference type="Rhea" id="RHEA-COMP:9603"/>
        <dbReference type="ChEBI" id="CHEBI:15378"/>
        <dbReference type="ChEBI" id="CHEBI:58405"/>
        <dbReference type="ChEBI" id="CHEBI:60033"/>
        <dbReference type="ChEBI" id="CHEBI:78435"/>
        <dbReference type="EC" id="2.4.99.28"/>
    </reaction>
</comment>
<organism evidence="7 8">
    <name type="scientific">Pacificimonas pallii</name>
    <dbReference type="NCBI Taxonomy" id="2827236"/>
    <lineage>
        <taxon>Bacteria</taxon>
        <taxon>Pseudomonadati</taxon>
        <taxon>Pseudomonadota</taxon>
        <taxon>Alphaproteobacteria</taxon>
        <taxon>Sphingomonadales</taxon>
        <taxon>Sphingosinicellaceae</taxon>
        <taxon>Pacificimonas</taxon>
    </lineage>
</organism>
<evidence type="ECO:0000313" key="7">
    <source>
        <dbReference type="EMBL" id="MBV7256939.1"/>
    </source>
</evidence>
<comment type="similarity">
    <text evidence="6">Belongs to the SEDS family. MrdB/RodA subfamily.</text>
</comment>
<comment type="pathway">
    <text evidence="6">Cell wall biogenesis; peptidoglycan biosynthesis.</text>
</comment>
<feature type="transmembrane region" description="Helical" evidence="6">
    <location>
        <begin position="48"/>
        <end position="69"/>
    </location>
</feature>
<evidence type="ECO:0000256" key="2">
    <source>
        <dbReference type="ARBA" id="ARBA00022692"/>
    </source>
</evidence>
<dbReference type="InterPro" id="IPR001182">
    <property type="entry name" value="FtsW/RodA"/>
</dbReference>
<feature type="transmembrane region" description="Helical" evidence="6">
    <location>
        <begin position="113"/>
        <end position="129"/>
    </location>
</feature>
<dbReference type="PANTHER" id="PTHR30474:SF1">
    <property type="entry name" value="PEPTIDOGLYCAN GLYCOSYLTRANSFERASE MRDB"/>
    <property type="match status" value="1"/>
</dbReference>
<dbReference type="Proteomes" id="UP000722336">
    <property type="component" value="Unassembled WGS sequence"/>
</dbReference>
<comment type="function">
    <text evidence="6">Peptidoglycan polymerase that is essential for cell wall elongation.</text>
</comment>
<dbReference type="EC" id="2.4.99.28" evidence="6"/>
<keyword evidence="8" id="KW-1185">Reference proteome</keyword>
<feature type="transmembrane region" description="Helical" evidence="6">
    <location>
        <begin position="305"/>
        <end position="329"/>
    </location>
</feature>
<feature type="transmembrane region" description="Helical" evidence="6">
    <location>
        <begin position="12"/>
        <end position="36"/>
    </location>
</feature>
<comment type="caution">
    <text evidence="7">The sequence shown here is derived from an EMBL/GenBank/DDBJ whole genome shotgun (WGS) entry which is preliminary data.</text>
</comment>
<keyword evidence="5 6" id="KW-0472">Membrane</keyword>
<comment type="subcellular location">
    <subcellularLocation>
        <location evidence="6">Cell inner membrane</location>
        <topology evidence="6">Multi-pass membrane protein</topology>
    </subcellularLocation>
    <subcellularLocation>
        <location evidence="1">Membrane</location>
        <topology evidence="1">Multi-pass membrane protein</topology>
    </subcellularLocation>
</comment>
<dbReference type="EMBL" id="JAGSPA010000003">
    <property type="protein sequence ID" value="MBV7256939.1"/>
    <property type="molecule type" value="Genomic_DNA"/>
</dbReference>
<keyword evidence="3 6" id="KW-0133">Cell shape</keyword>
<protein>
    <recommendedName>
        <fullName evidence="6">Peptidoglycan glycosyltransferase MrdB</fullName>
        <shortName evidence="6">PGT</shortName>
        <ecNumber evidence="6">2.4.99.28</ecNumber>
    </recommendedName>
    <alternativeName>
        <fullName evidence="6">Cell elongation protein RodA</fullName>
    </alternativeName>
    <alternativeName>
        <fullName evidence="6">Cell wall polymerase</fullName>
    </alternativeName>
    <alternativeName>
        <fullName evidence="6">Peptidoglycan polymerase</fullName>
        <shortName evidence="6">PG polymerase</shortName>
    </alternativeName>
</protein>
<reference evidence="7 8" key="1">
    <citation type="submission" date="2021-04" db="EMBL/GenBank/DDBJ databases">
        <authorList>
            <person name="Pira H."/>
            <person name="Risdian C."/>
            <person name="Wink J."/>
        </authorList>
    </citation>
    <scope>NUCLEOTIDE SEQUENCE [LARGE SCALE GENOMIC DNA]</scope>
    <source>
        <strain evidence="7 8">WHA3</strain>
    </source>
</reference>
<sequence>MATLALPDRLSRLPWAAILAVLALGLFSMLVLYSAAGGAAAPWMTNQGIRFAVLFVMMLVLSQFDVTFWLRWAYPFYGVCLVMLIGVELMGQLRGGSQRWLNLGFMNLQPSELMKIAVVLALARYYHFLPRVRTQTMASLILPAVLIAFPAALVMLQPDLGTALTIILGGVTIVFLAGARLWMFVAAGIGAVVGIPLAVKFLLQEYQQRRVLIFLDPEADPLGAGYHITQSKIAIGSGGISGKGFLSGTQSHLQYLPEQHTDFIFATMAEEWGLFGGFFVLACYGIILSWGTWTALTAKAVFSRLAAMGLTVTLFFYIFINLAMIMGFAPVVGIPLPLMSYGGSAMLTALLLMGILISIYHHKNRQRLQTVPGSI</sequence>
<evidence type="ECO:0000256" key="5">
    <source>
        <dbReference type="ARBA" id="ARBA00023136"/>
    </source>
</evidence>
<feature type="transmembrane region" description="Helical" evidence="6">
    <location>
        <begin position="76"/>
        <end position="93"/>
    </location>
</feature>
<evidence type="ECO:0000256" key="1">
    <source>
        <dbReference type="ARBA" id="ARBA00004141"/>
    </source>
</evidence>
<feature type="transmembrane region" description="Helical" evidence="6">
    <location>
        <begin position="341"/>
        <end position="360"/>
    </location>
</feature>
<dbReference type="HAMAP" id="MF_02079">
    <property type="entry name" value="PGT_RodA"/>
    <property type="match status" value="1"/>
</dbReference>
<keyword evidence="6" id="KW-0961">Cell wall biogenesis/degradation</keyword>
<feature type="transmembrane region" description="Helical" evidence="6">
    <location>
        <begin position="272"/>
        <end position="293"/>
    </location>
</feature>
<feature type="transmembrane region" description="Helical" evidence="6">
    <location>
        <begin position="136"/>
        <end position="154"/>
    </location>
</feature>
<name>A0ABS6SEX0_9SPHN</name>
<dbReference type="InterPro" id="IPR011923">
    <property type="entry name" value="RodA/MrdB"/>
</dbReference>
<keyword evidence="2 6" id="KW-0812">Transmembrane</keyword>
<keyword evidence="6" id="KW-1003">Cell membrane</keyword>
<keyword evidence="6" id="KW-0328">Glycosyltransferase</keyword>
<evidence type="ECO:0000256" key="4">
    <source>
        <dbReference type="ARBA" id="ARBA00022989"/>
    </source>
</evidence>
<evidence type="ECO:0000256" key="3">
    <source>
        <dbReference type="ARBA" id="ARBA00022960"/>
    </source>
</evidence>
<gene>
    <name evidence="6 7" type="primary">rodA</name>
    <name evidence="6" type="synonym">mrdB</name>
    <name evidence="7" type="ORF">KCG44_09105</name>
</gene>
<dbReference type="NCBIfam" id="TIGR02210">
    <property type="entry name" value="rodA_shape"/>
    <property type="match status" value="1"/>
</dbReference>
<keyword evidence="6" id="KW-0808">Transferase</keyword>
<evidence type="ECO:0000256" key="6">
    <source>
        <dbReference type="HAMAP-Rule" id="MF_02079"/>
    </source>
</evidence>
<keyword evidence="6" id="KW-0573">Peptidoglycan synthesis</keyword>